<dbReference type="RefSeq" id="WP_108844061.1">
    <property type="nucleotide sequence ID" value="NZ_ONZI01000005.1"/>
</dbReference>
<dbReference type="GO" id="GO:0004519">
    <property type="term" value="F:endonuclease activity"/>
    <property type="evidence" value="ECO:0007669"/>
    <property type="project" value="InterPro"/>
</dbReference>
<dbReference type="InterPro" id="IPR011990">
    <property type="entry name" value="TPR-like_helical_dom_sf"/>
</dbReference>
<feature type="repeat" description="TPR" evidence="1">
    <location>
        <begin position="166"/>
        <end position="199"/>
    </location>
</feature>
<keyword evidence="4" id="KW-1185">Reference proteome</keyword>
<organism evidence="3 4">
    <name type="scientific">Kushneria phyllosphaerae</name>
    <dbReference type="NCBI Taxonomy" id="2100822"/>
    <lineage>
        <taxon>Bacteria</taxon>
        <taxon>Pseudomonadati</taxon>
        <taxon>Pseudomonadota</taxon>
        <taxon>Gammaproteobacteria</taxon>
        <taxon>Oceanospirillales</taxon>
        <taxon>Halomonadaceae</taxon>
        <taxon>Kushneria</taxon>
    </lineage>
</organism>
<dbReference type="AlphaFoldDB" id="A0A2R8CQU3"/>
<name>A0A2R8CQU3_9GAMM</name>
<sequence>MTSPLRKHYERITAAQAAADAGDQVMQGDAYHLMQAQLFEDYRRLKSVQSVERKIEIKRSILPNYAEYIDGVLEAGRGAEDEVLMRIMLWRIDVGDITGALPIARYAMQHQLDPGEQFQRSTPAILAEESADQALALGDDDDSLLEALIEINDLIDGRDMHDQIRAKLHKAIGNGHRARGDMADALTHYQRAFELNDRVGVKKDIEKIEKTLKKQAEEASQQDQAAQPDQPDQPDPQPNNAQPG</sequence>
<dbReference type="PROSITE" id="PS50005">
    <property type="entry name" value="TPR"/>
    <property type="match status" value="1"/>
</dbReference>
<dbReference type="InterPro" id="IPR019734">
    <property type="entry name" value="TPR_rpt"/>
</dbReference>
<reference evidence="4" key="1">
    <citation type="submission" date="2018-03" db="EMBL/GenBank/DDBJ databases">
        <authorList>
            <person name="Navarro De La Torre S."/>
        </authorList>
    </citation>
    <scope>NUCLEOTIDE SEQUENCE [LARGE SCALE GENOMIC DNA]</scope>
    <source>
        <strain evidence="4">EAod3</strain>
    </source>
</reference>
<keyword evidence="1" id="KW-0802">TPR repeat</keyword>
<proteinExistence type="predicted"/>
<feature type="compositionally biased region" description="Low complexity" evidence="2">
    <location>
        <begin position="221"/>
        <end position="230"/>
    </location>
</feature>
<evidence type="ECO:0000256" key="2">
    <source>
        <dbReference type="SAM" id="MobiDB-lite"/>
    </source>
</evidence>
<dbReference type="Pfam" id="PF05944">
    <property type="entry name" value="Phage_term_smal"/>
    <property type="match status" value="1"/>
</dbReference>
<gene>
    <name evidence="3" type="ORF">KSP9073_03319</name>
</gene>
<dbReference type="EMBL" id="ONZI01000005">
    <property type="protein sequence ID" value="SPJ35261.1"/>
    <property type="molecule type" value="Genomic_DNA"/>
</dbReference>
<dbReference type="Gene3D" id="1.25.40.10">
    <property type="entry name" value="Tetratricopeptide repeat domain"/>
    <property type="match status" value="1"/>
</dbReference>
<dbReference type="OrthoDB" id="8562788at2"/>
<feature type="region of interest" description="Disordered" evidence="2">
    <location>
        <begin position="212"/>
        <end position="244"/>
    </location>
</feature>
<dbReference type="GO" id="GO:0003677">
    <property type="term" value="F:DNA binding"/>
    <property type="evidence" value="ECO:0007669"/>
    <property type="project" value="InterPro"/>
</dbReference>
<evidence type="ECO:0000313" key="4">
    <source>
        <dbReference type="Proteomes" id="UP000244934"/>
    </source>
</evidence>
<dbReference type="Proteomes" id="UP000244934">
    <property type="component" value="Unassembled WGS sequence"/>
</dbReference>
<accession>A0A2R8CQU3</accession>
<evidence type="ECO:0000313" key="3">
    <source>
        <dbReference type="EMBL" id="SPJ35261.1"/>
    </source>
</evidence>
<dbReference type="InterPro" id="IPR010270">
    <property type="entry name" value="Phage_P2_GpM"/>
</dbReference>
<protein>
    <submittedName>
        <fullName evidence="3">Uncharacterized protein</fullName>
    </submittedName>
</protein>
<evidence type="ECO:0000256" key="1">
    <source>
        <dbReference type="PROSITE-ProRule" id="PRU00339"/>
    </source>
</evidence>